<evidence type="ECO:0000313" key="2">
    <source>
        <dbReference type="EMBL" id="MCI61449.1"/>
    </source>
</evidence>
<dbReference type="AlphaFoldDB" id="A0A392TJU8"/>
<feature type="non-terminal residue" evidence="2">
    <location>
        <position position="1"/>
    </location>
</feature>
<keyword evidence="3" id="KW-1185">Reference proteome</keyword>
<comment type="caution">
    <text evidence="2">The sequence shown here is derived from an EMBL/GenBank/DDBJ whole genome shotgun (WGS) entry which is preliminary data.</text>
</comment>
<reference evidence="2 3" key="1">
    <citation type="journal article" date="2018" name="Front. Plant Sci.">
        <title>Red Clover (Trifolium pratense) and Zigzag Clover (T. medium) - A Picture of Genomic Similarities and Differences.</title>
        <authorList>
            <person name="Dluhosova J."/>
            <person name="Istvanek J."/>
            <person name="Nedelnik J."/>
            <person name="Repkova J."/>
        </authorList>
    </citation>
    <scope>NUCLEOTIDE SEQUENCE [LARGE SCALE GENOMIC DNA]</scope>
    <source>
        <strain evidence="3">cv. 10/8</strain>
        <tissue evidence="2">Leaf</tissue>
    </source>
</reference>
<accession>A0A392TJU8</accession>
<evidence type="ECO:0000313" key="3">
    <source>
        <dbReference type="Proteomes" id="UP000265520"/>
    </source>
</evidence>
<protein>
    <submittedName>
        <fullName evidence="2">Uncharacterized protein</fullName>
    </submittedName>
</protein>
<name>A0A392TJU8_9FABA</name>
<organism evidence="2 3">
    <name type="scientific">Trifolium medium</name>
    <dbReference type="NCBI Taxonomy" id="97028"/>
    <lineage>
        <taxon>Eukaryota</taxon>
        <taxon>Viridiplantae</taxon>
        <taxon>Streptophyta</taxon>
        <taxon>Embryophyta</taxon>
        <taxon>Tracheophyta</taxon>
        <taxon>Spermatophyta</taxon>
        <taxon>Magnoliopsida</taxon>
        <taxon>eudicotyledons</taxon>
        <taxon>Gunneridae</taxon>
        <taxon>Pentapetalae</taxon>
        <taxon>rosids</taxon>
        <taxon>fabids</taxon>
        <taxon>Fabales</taxon>
        <taxon>Fabaceae</taxon>
        <taxon>Papilionoideae</taxon>
        <taxon>50 kb inversion clade</taxon>
        <taxon>NPAAA clade</taxon>
        <taxon>Hologalegina</taxon>
        <taxon>IRL clade</taxon>
        <taxon>Trifolieae</taxon>
        <taxon>Trifolium</taxon>
    </lineage>
</organism>
<dbReference type="Proteomes" id="UP000265520">
    <property type="component" value="Unassembled WGS sequence"/>
</dbReference>
<sequence>AMKCREASRRVRAASGSLGQPLGGVGQRWAASGSL</sequence>
<feature type="region of interest" description="Disordered" evidence="1">
    <location>
        <begin position="1"/>
        <end position="35"/>
    </location>
</feature>
<dbReference type="EMBL" id="LXQA010600219">
    <property type="protein sequence ID" value="MCI61449.1"/>
    <property type="molecule type" value="Genomic_DNA"/>
</dbReference>
<evidence type="ECO:0000256" key="1">
    <source>
        <dbReference type="SAM" id="MobiDB-lite"/>
    </source>
</evidence>
<proteinExistence type="predicted"/>